<gene>
    <name evidence="2" type="ORF">CYLTODRAFT_446827</name>
</gene>
<proteinExistence type="predicted"/>
<sequence>MPDPELVTARMYAPPPPPPEGGDPWTDEELGWPSASASALRRTVSMSAFRPSQPGSHSRSGSSTGSTSSDLEPFKQAARTDSPNPFPRFQTPPSRMSPQISENVLPSSPAKSTTTLPVSQPEAEKNVLMAQLLTYIPHLLPLLQQEGPERVAGAIAEMFPHPSTPGEAGGSVLSRTQDEDAASDARLD</sequence>
<accession>A0A0D7AYX1</accession>
<evidence type="ECO:0000313" key="2">
    <source>
        <dbReference type="EMBL" id="KIY63094.1"/>
    </source>
</evidence>
<evidence type="ECO:0000256" key="1">
    <source>
        <dbReference type="SAM" id="MobiDB-lite"/>
    </source>
</evidence>
<feature type="compositionally biased region" description="Low complexity" evidence="1">
    <location>
        <begin position="50"/>
        <end position="69"/>
    </location>
</feature>
<feature type="region of interest" description="Disordered" evidence="1">
    <location>
        <begin position="1"/>
        <end position="120"/>
    </location>
</feature>
<protein>
    <submittedName>
        <fullName evidence="2">Uncharacterized protein</fullName>
    </submittedName>
</protein>
<dbReference type="AlphaFoldDB" id="A0A0D7AYX1"/>
<evidence type="ECO:0000313" key="3">
    <source>
        <dbReference type="Proteomes" id="UP000054007"/>
    </source>
</evidence>
<feature type="region of interest" description="Disordered" evidence="1">
    <location>
        <begin position="158"/>
        <end position="188"/>
    </location>
</feature>
<feature type="compositionally biased region" description="Polar residues" evidence="1">
    <location>
        <begin position="91"/>
        <end position="118"/>
    </location>
</feature>
<name>A0A0D7AYX1_9AGAR</name>
<dbReference type="Proteomes" id="UP000054007">
    <property type="component" value="Unassembled WGS sequence"/>
</dbReference>
<reference evidence="2 3" key="1">
    <citation type="journal article" date="2015" name="Fungal Genet. Biol.">
        <title>Evolution of novel wood decay mechanisms in Agaricales revealed by the genome sequences of Fistulina hepatica and Cylindrobasidium torrendii.</title>
        <authorList>
            <person name="Floudas D."/>
            <person name="Held B.W."/>
            <person name="Riley R."/>
            <person name="Nagy L.G."/>
            <person name="Koehler G."/>
            <person name="Ransdell A.S."/>
            <person name="Younus H."/>
            <person name="Chow J."/>
            <person name="Chiniquy J."/>
            <person name="Lipzen A."/>
            <person name="Tritt A."/>
            <person name="Sun H."/>
            <person name="Haridas S."/>
            <person name="LaButti K."/>
            <person name="Ohm R.A."/>
            <person name="Kues U."/>
            <person name="Blanchette R.A."/>
            <person name="Grigoriev I.V."/>
            <person name="Minto R.E."/>
            <person name="Hibbett D.S."/>
        </authorList>
    </citation>
    <scope>NUCLEOTIDE SEQUENCE [LARGE SCALE GENOMIC DNA]</scope>
    <source>
        <strain evidence="2 3">FP15055 ss-10</strain>
    </source>
</reference>
<keyword evidence="3" id="KW-1185">Reference proteome</keyword>
<dbReference type="EMBL" id="KN880722">
    <property type="protein sequence ID" value="KIY63094.1"/>
    <property type="molecule type" value="Genomic_DNA"/>
</dbReference>
<organism evidence="2 3">
    <name type="scientific">Cylindrobasidium torrendii FP15055 ss-10</name>
    <dbReference type="NCBI Taxonomy" id="1314674"/>
    <lineage>
        <taxon>Eukaryota</taxon>
        <taxon>Fungi</taxon>
        <taxon>Dikarya</taxon>
        <taxon>Basidiomycota</taxon>
        <taxon>Agaricomycotina</taxon>
        <taxon>Agaricomycetes</taxon>
        <taxon>Agaricomycetidae</taxon>
        <taxon>Agaricales</taxon>
        <taxon>Marasmiineae</taxon>
        <taxon>Physalacriaceae</taxon>
        <taxon>Cylindrobasidium</taxon>
    </lineage>
</organism>